<dbReference type="EMBL" id="CP019699">
    <property type="protein sequence ID" value="AQS56022.1"/>
    <property type="molecule type" value="Genomic_DNA"/>
</dbReference>
<keyword evidence="8" id="KW-1185">Reference proteome</keyword>
<dbReference type="KEGG" id="ntr:B0W44_09805"/>
<keyword evidence="4" id="KW-0564">Palmitate</keyword>
<dbReference type="CDD" id="cd13583">
    <property type="entry name" value="PBP2_AlgQ_like_4"/>
    <property type="match status" value="1"/>
</dbReference>
<organism evidence="7 8">
    <name type="scientific">Novibacillus thermophilus</name>
    <dbReference type="NCBI Taxonomy" id="1471761"/>
    <lineage>
        <taxon>Bacteria</taxon>
        <taxon>Bacillati</taxon>
        <taxon>Bacillota</taxon>
        <taxon>Bacilli</taxon>
        <taxon>Bacillales</taxon>
        <taxon>Thermoactinomycetaceae</taxon>
        <taxon>Novibacillus</taxon>
    </lineage>
</organism>
<keyword evidence="2 6" id="KW-0732">Signal</keyword>
<dbReference type="AlphaFoldDB" id="A0A1U9K7K6"/>
<evidence type="ECO:0000256" key="3">
    <source>
        <dbReference type="ARBA" id="ARBA00023136"/>
    </source>
</evidence>
<evidence type="ECO:0000256" key="4">
    <source>
        <dbReference type="ARBA" id="ARBA00023139"/>
    </source>
</evidence>
<keyword evidence="3" id="KW-0472">Membrane</keyword>
<dbReference type="PANTHER" id="PTHR43649:SF33">
    <property type="entry name" value="POLYGALACTURONAN_RHAMNOGALACTURONAN-BINDING PROTEIN YTCQ"/>
    <property type="match status" value="1"/>
</dbReference>
<feature type="signal peptide" evidence="6">
    <location>
        <begin position="1"/>
        <end position="27"/>
    </location>
</feature>
<feature type="chain" id="PRO_5013205455" evidence="6">
    <location>
        <begin position="28"/>
        <end position="548"/>
    </location>
</feature>
<evidence type="ECO:0000256" key="2">
    <source>
        <dbReference type="ARBA" id="ARBA00022729"/>
    </source>
</evidence>
<dbReference type="PROSITE" id="PS51257">
    <property type="entry name" value="PROKAR_LIPOPROTEIN"/>
    <property type="match status" value="1"/>
</dbReference>
<accession>A0A1U9K7K6</accession>
<dbReference type="PANTHER" id="PTHR43649">
    <property type="entry name" value="ARABINOSE-BINDING PROTEIN-RELATED"/>
    <property type="match status" value="1"/>
</dbReference>
<dbReference type="STRING" id="1471761.B0W44_09805"/>
<dbReference type="RefSeq" id="WP_077719881.1">
    <property type="nucleotide sequence ID" value="NZ_CP019699.1"/>
</dbReference>
<protein>
    <submittedName>
        <fullName evidence="7">Sugar ABC transporter substrate-binding protein</fullName>
    </submittedName>
</protein>
<keyword evidence="1" id="KW-1003">Cell membrane</keyword>
<evidence type="ECO:0000256" key="5">
    <source>
        <dbReference type="ARBA" id="ARBA00023288"/>
    </source>
</evidence>
<evidence type="ECO:0000313" key="7">
    <source>
        <dbReference type="EMBL" id="AQS56022.1"/>
    </source>
</evidence>
<dbReference type="Pfam" id="PF01547">
    <property type="entry name" value="SBP_bac_1"/>
    <property type="match status" value="1"/>
</dbReference>
<proteinExistence type="predicted"/>
<keyword evidence="5" id="KW-0449">Lipoprotein</keyword>
<dbReference type="InterPro" id="IPR006059">
    <property type="entry name" value="SBP"/>
</dbReference>
<evidence type="ECO:0000256" key="6">
    <source>
        <dbReference type="SAM" id="SignalP"/>
    </source>
</evidence>
<evidence type="ECO:0000256" key="1">
    <source>
        <dbReference type="ARBA" id="ARBA00022475"/>
    </source>
</evidence>
<evidence type="ECO:0000313" key="8">
    <source>
        <dbReference type="Proteomes" id="UP000188603"/>
    </source>
</evidence>
<dbReference type="SUPFAM" id="SSF53850">
    <property type="entry name" value="Periplasmic binding protein-like II"/>
    <property type="match status" value="1"/>
</dbReference>
<reference evidence="7 8" key="1">
    <citation type="journal article" date="2015" name="Int. J. Syst. Evol. Microbiol.">
        <title>Novibacillus thermophilus gen. nov., sp. nov., a Gram-staining-negative and moderately thermophilic member of the family Thermoactinomycetaceae.</title>
        <authorList>
            <person name="Yang G."/>
            <person name="Chen J."/>
            <person name="Zhou S."/>
        </authorList>
    </citation>
    <scope>NUCLEOTIDE SEQUENCE [LARGE SCALE GENOMIC DNA]</scope>
    <source>
        <strain evidence="7 8">SG-1</strain>
    </source>
</reference>
<sequence length="548" mass="61867">MQKQSTSRLNMLMFVLAIVLLVASASACSSGEADDADTEEDAAEADSLAMEDYGVGDTFKAKDKVTFSMMYLDNPIYPVDENWMLFEEIEKRTNVSLDLTVVPQSDYSEKRSLLISSGDAPYIIPKTYPGEETPFAASGAILPVSDYIDYMPHFKDKAEKWDMGPFLETLEQEDGKFYVLPGMHENVWPDYTLAMRIDILEELGLEEPETWDELEVVLEEMKKAYPDVIPFSDRWEMKSTLNIAAPTFGTVAGWGLGSGLKYDEASDAFVFAPATEEYKSMVEYFRRLVDKGLLDPESVTQDDDQAIQKFVNGKSFVINTNSQTINLYRDDMDQILGEDNYEIRKITVPGGPKGHLIGGSKLENGIAISAKAKDDPHFITMLQFIDWLWYSDEGQEFTKWGVEGVTYTKESDGTRVLMDDIDYNGLNPSGSKDLRLDYGFSNGVFSYGGTTELLHSMMLEEELQFQEDMLTTKELVMPNPPIKYSQTELERANLLSTPLIDTAETATFEFIIGARDMSDWDAYVEELKSKGMDEYVELANEVYQKNKD</sequence>
<dbReference type="Gene3D" id="3.40.190.10">
    <property type="entry name" value="Periplasmic binding protein-like II"/>
    <property type="match status" value="2"/>
</dbReference>
<dbReference type="Proteomes" id="UP000188603">
    <property type="component" value="Chromosome"/>
</dbReference>
<name>A0A1U9K7K6_9BACL</name>
<gene>
    <name evidence="7" type="ORF">B0W44_09805</name>
</gene>
<dbReference type="InterPro" id="IPR050490">
    <property type="entry name" value="Bact_solute-bd_prot1"/>
</dbReference>